<dbReference type="SUPFAM" id="SSF47954">
    <property type="entry name" value="Cyclin-like"/>
    <property type="match status" value="2"/>
</dbReference>
<organism evidence="1 2">
    <name type="scientific">Thanatephorus cucumeris (strain AG1-IB / isolate 7/3/14)</name>
    <name type="common">Lettuce bottom rot fungus</name>
    <name type="synonym">Rhizoctonia solani</name>
    <dbReference type="NCBI Taxonomy" id="1108050"/>
    <lineage>
        <taxon>Eukaryota</taxon>
        <taxon>Fungi</taxon>
        <taxon>Dikarya</taxon>
        <taxon>Basidiomycota</taxon>
        <taxon>Agaricomycotina</taxon>
        <taxon>Agaricomycetes</taxon>
        <taxon>Cantharellales</taxon>
        <taxon>Ceratobasidiaceae</taxon>
        <taxon>Rhizoctonia</taxon>
        <taxon>Rhizoctonia solani AG-1</taxon>
    </lineage>
</organism>
<dbReference type="OrthoDB" id="10264655at2759"/>
<accession>A0A0B7FCG5</accession>
<reference evidence="1 2" key="1">
    <citation type="submission" date="2014-11" db="EMBL/GenBank/DDBJ databases">
        <authorList>
            <person name="Wibberg Daniel"/>
        </authorList>
    </citation>
    <scope>NUCLEOTIDE SEQUENCE [LARGE SCALE GENOMIC DNA]</scope>
    <source>
        <strain evidence="1">Rhizoctonia solani AG1-IB 7/3/14</strain>
    </source>
</reference>
<name>A0A0B7FCG5_THACB</name>
<gene>
    <name evidence="1" type="ORF">RSOLAG1IB_01723</name>
</gene>
<dbReference type="PANTHER" id="PTHR10026">
    <property type="entry name" value="CYCLIN"/>
    <property type="match status" value="1"/>
</dbReference>
<dbReference type="InterPro" id="IPR036915">
    <property type="entry name" value="Cyclin-like_sf"/>
</dbReference>
<keyword evidence="2" id="KW-1185">Reference proteome</keyword>
<sequence length="254" mass="28581">MGALYLASKLEECPIRMRDLINVYDLLLARAKHSLKVDDQPFHYNPMGYFDATFYDAKDALVVAEMQLLKRLGFDVRARLPYGTMVNYAQVLNLTDAKGKNGEGVPQLAWSYLNDALQTPVYALYPVPTIACAALHLAVRHAGIPLPGDHISKSSYTPTASDGTETDVAADETLSREQELRRKLELRNREIRENEEPVWYTLFDVEREDLEAVVGWIMRLYQAQKSVQEKTVIGLVVGGKKAVRAWADEHAEAV</sequence>
<dbReference type="GO" id="GO:0006357">
    <property type="term" value="P:regulation of transcription by RNA polymerase II"/>
    <property type="evidence" value="ECO:0007669"/>
    <property type="project" value="InterPro"/>
</dbReference>
<proteinExistence type="predicted"/>
<dbReference type="Proteomes" id="UP000059188">
    <property type="component" value="Unassembled WGS sequence"/>
</dbReference>
<dbReference type="GO" id="GO:0016538">
    <property type="term" value="F:cyclin-dependent protein serine/threonine kinase regulator activity"/>
    <property type="evidence" value="ECO:0007669"/>
    <property type="project" value="InterPro"/>
</dbReference>
<dbReference type="Gene3D" id="1.10.472.10">
    <property type="entry name" value="Cyclin-like"/>
    <property type="match status" value="2"/>
</dbReference>
<dbReference type="AlphaFoldDB" id="A0A0B7FCG5"/>
<evidence type="ECO:0000313" key="1">
    <source>
        <dbReference type="EMBL" id="CEL55711.1"/>
    </source>
</evidence>
<dbReference type="EMBL" id="LN679101">
    <property type="protein sequence ID" value="CEL55711.1"/>
    <property type="molecule type" value="Genomic_DNA"/>
</dbReference>
<evidence type="ECO:0000313" key="2">
    <source>
        <dbReference type="Proteomes" id="UP000059188"/>
    </source>
</evidence>
<dbReference type="InterPro" id="IPR043198">
    <property type="entry name" value="Cyclin/Ssn8"/>
</dbReference>
<protein>
    <submittedName>
        <fullName evidence="1">Cyclin-L2</fullName>
    </submittedName>
</protein>
<dbReference type="STRING" id="1108050.A0A0B7FCG5"/>